<evidence type="ECO:0000256" key="2">
    <source>
        <dbReference type="ARBA" id="ARBA00023157"/>
    </source>
</evidence>
<reference evidence="4 5" key="1">
    <citation type="journal article" date="2022" name="Nat. Ecol. Evol.">
        <title>A masculinizing supergene underlies an exaggerated male reproductive morph in a spider.</title>
        <authorList>
            <person name="Hendrickx F."/>
            <person name="De Corte Z."/>
            <person name="Sonet G."/>
            <person name="Van Belleghem S.M."/>
            <person name="Kostlbacher S."/>
            <person name="Vangestel C."/>
        </authorList>
    </citation>
    <scope>NUCLEOTIDE SEQUENCE [LARGE SCALE GENOMIC DNA]</scope>
    <source>
        <strain evidence="4">W744_W776</strain>
    </source>
</reference>
<dbReference type="Gene3D" id="2.10.25.10">
    <property type="entry name" value="Laminin"/>
    <property type="match status" value="2"/>
</dbReference>
<feature type="domain" description="TIL" evidence="3">
    <location>
        <begin position="184"/>
        <end position="234"/>
    </location>
</feature>
<sequence>MCCQKCVANSLRVPNTSTALWGPSCTTTRSRTNTTFSGSTFTTTRPATTTTAAQTSEECGALRTKNTAHAEPTVQETANTKTRSAPVYTCPTNERFNPCVAHCQRNCTTEEFVPCIRICVPGCICEEGYIRGFDGKCIAMDQCPRRLSSEEVQAIRDVVGESTALQEVQEISSQDEEMGARPSCPVNEHWYVCKFLCQEKCVYVPCSMVCKSGCVCDDGLVRSTDGKCIKPEQCETQEESLPT</sequence>
<dbReference type="InterPro" id="IPR036084">
    <property type="entry name" value="Ser_inhib-like_sf"/>
</dbReference>
<dbReference type="AlphaFoldDB" id="A0AAV6VSQ4"/>
<organism evidence="4 5">
    <name type="scientific">Oedothorax gibbosus</name>
    <dbReference type="NCBI Taxonomy" id="931172"/>
    <lineage>
        <taxon>Eukaryota</taxon>
        <taxon>Metazoa</taxon>
        <taxon>Ecdysozoa</taxon>
        <taxon>Arthropoda</taxon>
        <taxon>Chelicerata</taxon>
        <taxon>Arachnida</taxon>
        <taxon>Araneae</taxon>
        <taxon>Araneomorphae</taxon>
        <taxon>Entelegynae</taxon>
        <taxon>Araneoidea</taxon>
        <taxon>Linyphiidae</taxon>
        <taxon>Erigoninae</taxon>
        <taxon>Oedothorax</taxon>
    </lineage>
</organism>
<keyword evidence="2" id="KW-1015">Disulfide bond</keyword>
<dbReference type="InterPro" id="IPR051368">
    <property type="entry name" value="SerProtInhib-TIL_Domain"/>
</dbReference>
<accession>A0AAV6VSQ4</accession>
<dbReference type="PANTHER" id="PTHR23259">
    <property type="entry name" value="RIDDLE"/>
    <property type="match status" value="1"/>
</dbReference>
<evidence type="ECO:0000259" key="3">
    <source>
        <dbReference type="Pfam" id="PF01826"/>
    </source>
</evidence>
<dbReference type="EMBL" id="JAFNEN010000035">
    <property type="protein sequence ID" value="KAG8198781.1"/>
    <property type="molecule type" value="Genomic_DNA"/>
</dbReference>
<protein>
    <recommendedName>
        <fullName evidence="3">TIL domain-containing protein</fullName>
    </recommendedName>
</protein>
<dbReference type="SUPFAM" id="SSF57567">
    <property type="entry name" value="Serine protease inhibitors"/>
    <property type="match status" value="2"/>
</dbReference>
<evidence type="ECO:0000313" key="4">
    <source>
        <dbReference type="EMBL" id="KAG8198781.1"/>
    </source>
</evidence>
<evidence type="ECO:0000256" key="1">
    <source>
        <dbReference type="ARBA" id="ARBA00022690"/>
    </source>
</evidence>
<proteinExistence type="predicted"/>
<gene>
    <name evidence="4" type="ORF">JTE90_007091</name>
</gene>
<keyword evidence="5" id="KW-1185">Reference proteome</keyword>
<comment type="caution">
    <text evidence="4">The sequence shown here is derived from an EMBL/GenBank/DDBJ whole genome shotgun (WGS) entry which is preliminary data.</text>
</comment>
<feature type="domain" description="TIL" evidence="3">
    <location>
        <begin position="90"/>
        <end position="143"/>
    </location>
</feature>
<dbReference type="PANTHER" id="PTHR23259:SF70">
    <property type="entry name" value="ACCESSORY GLAND PROTEIN ACP62F-RELATED"/>
    <property type="match status" value="1"/>
</dbReference>
<dbReference type="GO" id="GO:0030414">
    <property type="term" value="F:peptidase inhibitor activity"/>
    <property type="evidence" value="ECO:0007669"/>
    <property type="project" value="UniProtKB-KW"/>
</dbReference>
<name>A0AAV6VSQ4_9ARAC</name>
<dbReference type="Proteomes" id="UP000827092">
    <property type="component" value="Unassembled WGS sequence"/>
</dbReference>
<dbReference type="Pfam" id="PF01826">
    <property type="entry name" value="TIL"/>
    <property type="match status" value="2"/>
</dbReference>
<dbReference type="CDD" id="cd19941">
    <property type="entry name" value="TIL"/>
    <property type="match status" value="2"/>
</dbReference>
<dbReference type="InterPro" id="IPR002919">
    <property type="entry name" value="TIL_dom"/>
</dbReference>
<evidence type="ECO:0000313" key="5">
    <source>
        <dbReference type="Proteomes" id="UP000827092"/>
    </source>
</evidence>
<keyword evidence="1" id="KW-0646">Protease inhibitor</keyword>